<feature type="transmembrane region" description="Helical" evidence="5">
    <location>
        <begin position="156"/>
        <end position="177"/>
    </location>
</feature>
<evidence type="ECO:0000256" key="3">
    <source>
        <dbReference type="ARBA" id="ARBA00022989"/>
    </source>
</evidence>
<dbReference type="GO" id="GO:0005249">
    <property type="term" value="F:voltage-gated potassium channel activity"/>
    <property type="evidence" value="ECO:0007669"/>
    <property type="project" value="InterPro"/>
</dbReference>
<protein>
    <recommendedName>
        <fullName evidence="6">Ion transport domain-containing protein</fullName>
    </recommendedName>
</protein>
<dbReference type="Proteomes" id="UP000708148">
    <property type="component" value="Unassembled WGS sequence"/>
</dbReference>
<keyword evidence="8" id="KW-1185">Reference proteome</keyword>
<evidence type="ECO:0000259" key="6">
    <source>
        <dbReference type="Pfam" id="PF00520"/>
    </source>
</evidence>
<dbReference type="PANTHER" id="PTHR10217:SF435">
    <property type="entry name" value="POTASSIUM VOLTAGE-GATED CHANNEL PROTEIN EAG"/>
    <property type="match status" value="1"/>
</dbReference>
<keyword evidence="3 5" id="KW-1133">Transmembrane helix</keyword>
<gene>
    <name evidence="7" type="ORF">OSTQU699_LOCUS6527</name>
</gene>
<evidence type="ECO:0000256" key="4">
    <source>
        <dbReference type="ARBA" id="ARBA00023136"/>
    </source>
</evidence>
<dbReference type="PANTHER" id="PTHR10217">
    <property type="entry name" value="VOLTAGE AND LIGAND GATED POTASSIUM CHANNEL"/>
    <property type="match status" value="1"/>
</dbReference>
<feature type="transmembrane region" description="Helical" evidence="5">
    <location>
        <begin position="57"/>
        <end position="76"/>
    </location>
</feature>
<keyword evidence="4 5" id="KW-0472">Membrane</keyword>
<dbReference type="GO" id="GO:0042391">
    <property type="term" value="P:regulation of membrane potential"/>
    <property type="evidence" value="ECO:0007669"/>
    <property type="project" value="TreeGrafter"/>
</dbReference>
<dbReference type="InterPro" id="IPR005821">
    <property type="entry name" value="Ion_trans_dom"/>
</dbReference>
<evidence type="ECO:0000313" key="8">
    <source>
        <dbReference type="Proteomes" id="UP000708148"/>
    </source>
</evidence>
<evidence type="ECO:0000256" key="1">
    <source>
        <dbReference type="ARBA" id="ARBA00004141"/>
    </source>
</evidence>
<name>A0A8S1J5A0_9CHLO</name>
<sequence>CGKFWARVPVFDPDGFFKSNWDWLVVFLVLYIAIYTPFEACFIHTKPPDWDGGKSLIAMKTLGYFSDCVFIMDILFNFNTEFVKAGAVKVSGRREIAVNYFYGFFPVDLISSIPIDWFMGSSNVSAVSMAKCIRLLRLGRLMRKLDQLQAANALRVVKLMFAFMLVCHWVACGWYYIGVHEEGSNDDVDEEYRSWTSTIKHGNGIALFSDNLAAWYQ</sequence>
<feature type="non-terminal residue" evidence="7">
    <location>
        <position position="1"/>
    </location>
</feature>
<feature type="non-terminal residue" evidence="7">
    <location>
        <position position="217"/>
    </location>
</feature>
<evidence type="ECO:0000256" key="2">
    <source>
        <dbReference type="ARBA" id="ARBA00022692"/>
    </source>
</evidence>
<reference evidence="7" key="1">
    <citation type="submission" date="2020-12" db="EMBL/GenBank/DDBJ databases">
        <authorList>
            <person name="Iha C."/>
        </authorList>
    </citation>
    <scope>NUCLEOTIDE SEQUENCE</scope>
</reference>
<dbReference type="InterPro" id="IPR050818">
    <property type="entry name" value="KCNH_animal-type"/>
</dbReference>
<dbReference type="GO" id="GO:0005886">
    <property type="term" value="C:plasma membrane"/>
    <property type="evidence" value="ECO:0007669"/>
    <property type="project" value="TreeGrafter"/>
</dbReference>
<keyword evidence="2 5" id="KW-0812">Transmembrane</keyword>
<feature type="domain" description="Ion transport" evidence="6">
    <location>
        <begin position="19"/>
        <end position="182"/>
    </location>
</feature>
<dbReference type="AlphaFoldDB" id="A0A8S1J5A0"/>
<dbReference type="EMBL" id="CAJHUC010001449">
    <property type="protein sequence ID" value="CAD7701164.1"/>
    <property type="molecule type" value="Genomic_DNA"/>
</dbReference>
<comment type="subcellular location">
    <subcellularLocation>
        <location evidence="1">Membrane</location>
        <topology evidence="1">Multi-pass membrane protein</topology>
    </subcellularLocation>
</comment>
<dbReference type="Pfam" id="PF00520">
    <property type="entry name" value="Ion_trans"/>
    <property type="match status" value="1"/>
</dbReference>
<feature type="transmembrane region" description="Helical" evidence="5">
    <location>
        <begin position="23"/>
        <end position="45"/>
    </location>
</feature>
<dbReference type="InterPro" id="IPR003938">
    <property type="entry name" value="K_chnl_volt-dep_EAG/ELK/ERG"/>
</dbReference>
<dbReference type="PRINTS" id="PR01463">
    <property type="entry name" value="EAGCHANLFMLY"/>
</dbReference>
<organism evidence="7 8">
    <name type="scientific">Ostreobium quekettii</name>
    <dbReference type="NCBI Taxonomy" id="121088"/>
    <lineage>
        <taxon>Eukaryota</taxon>
        <taxon>Viridiplantae</taxon>
        <taxon>Chlorophyta</taxon>
        <taxon>core chlorophytes</taxon>
        <taxon>Ulvophyceae</taxon>
        <taxon>TCBD clade</taxon>
        <taxon>Bryopsidales</taxon>
        <taxon>Ostreobineae</taxon>
        <taxon>Ostreobiaceae</taxon>
        <taxon>Ostreobium</taxon>
    </lineage>
</organism>
<accession>A0A8S1J5A0</accession>
<proteinExistence type="predicted"/>
<dbReference type="SUPFAM" id="SSF81324">
    <property type="entry name" value="Voltage-gated potassium channels"/>
    <property type="match status" value="1"/>
</dbReference>
<dbReference type="Gene3D" id="1.10.287.70">
    <property type="match status" value="1"/>
</dbReference>
<dbReference type="OrthoDB" id="426293at2759"/>
<evidence type="ECO:0000256" key="5">
    <source>
        <dbReference type="SAM" id="Phobius"/>
    </source>
</evidence>
<comment type="caution">
    <text evidence="7">The sequence shown here is derived from an EMBL/GenBank/DDBJ whole genome shotgun (WGS) entry which is preliminary data.</text>
</comment>
<evidence type="ECO:0000313" key="7">
    <source>
        <dbReference type="EMBL" id="CAD7701164.1"/>
    </source>
</evidence>